<feature type="compositionally biased region" description="Low complexity" evidence="1">
    <location>
        <begin position="107"/>
        <end position="117"/>
    </location>
</feature>
<feature type="compositionally biased region" description="Low complexity" evidence="1">
    <location>
        <begin position="16"/>
        <end position="28"/>
    </location>
</feature>
<feature type="non-terminal residue" evidence="2">
    <location>
        <position position="1"/>
    </location>
</feature>
<feature type="compositionally biased region" description="Basic and acidic residues" evidence="1">
    <location>
        <begin position="29"/>
        <end position="39"/>
    </location>
</feature>
<accession>A0A6J4KP73</accession>
<organism evidence="2">
    <name type="scientific">uncultured Gemmatimonadota bacterium</name>
    <dbReference type="NCBI Taxonomy" id="203437"/>
    <lineage>
        <taxon>Bacteria</taxon>
        <taxon>Pseudomonadati</taxon>
        <taxon>Gemmatimonadota</taxon>
        <taxon>environmental samples</taxon>
    </lineage>
</organism>
<proteinExistence type="predicted"/>
<feature type="region of interest" description="Disordered" evidence="1">
    <location>
        <begin position="1"/>
        <end position="87"/>
    </location>
</feature>
<reference evidence="2" key="1">
    <citation type="submission" date="2020-02" db="EMBL/GenBank/DDBJ databases">
        <authorList>
            <person name="Meier V. D."/>
        </authorList>
    </citation>
    <scope>NUCLEOTIDE SEQUENCE</scope>
    <source>
        <strain evidence="2">AVDCRST_MAG68</strain>
    </source>
</reference>
<name>A0A6J4KP73_9BACT</name>
<dbReference type="AlphaFoldDB" id="A0A6J4KP73"/>
<evidence type="ECO:0000256" key="1">
    <source>
        <dbReference type="SAM" id="MobiDB-lite"/>
    </source>
</evidence>
<sequence length="139" mass="15207">AERTYGTVPAPRLGDASAAPAHYAGAPAEDLRGDLRPVRASEGGCDRHRRNAGPHARAPPLTTDHLRRGSRPPHQRGLLTRRGPGGRVTCFPVAGRLRRFQRLAIHPPARAGLRPRPGASPPRPYPEHHLRAHRPAQRM</sequence>
<protein>
    <submittedName>
        <fullName evidence="2">Uncharacterized protein</fullName>
    </submittedName>
</protein>
<evidence type="ECO:0000313" key="2">
    <source>
        <dbReference type="EMBL" id="CAA9310275.1"/>
    </source>
</evidence>
<dbReference type="EMBL" id="CADCTW010000066">
    <property type="protein sequence ID" value="CAA9310275.1"/>
    <property type="molecule type" value="Genomic_DNA"/>
</dbReference>
<feature type="region of interest" description="Disordered" evidence="1">
    <location>
        <begin position="105"/>
        <end position="139"/>
    </location>
</feature>
<feature type="compositionally biased region" description="Basic residues" evidence="1">
    <location>
        <begin position="130"/>
        <end position="139"/>
    </location>
</feature>
<gene>
    <name evidence="2" type="ORF">AVDCRST_MAG68-1304</name>
</gene>
<feature type="non-terminal residue" evidence="2">
    <location>
        <position position="139"/>
    </location>
</feature>